<dbReference type="PROSITE" id="PS00061">
    <property type="entry name" value="ADH_SHORT"/>
    <property type="match status" value="1"/>
</dbReference>
<protein>
    <submittedName>
        <fullName evidence="2">SDR family oxidoreductase</fullName>
    </submittedName>
</protein>
<evidence type="ECO:0000313" key="2">
    <source>
        <dbReference type="EMBL" id="AZR60631.1"/>
    </source>
</evidence>
<accession>A0A3S9SM59</accession>
<dbReference type="SUPFAM" id="SSF51735">
    <property type="entry name" value="NAD(P)-binding Rossmann-fold domains"/>
    <property type="match status" value="1"/>
</dbReference>
<dbReference type="Gene3D" id="3.40.50.720">
    <property type="entry name" value="NAD(P)-binding Rossmann-like Domain"/>
    <property type="match status" value="1"/>
</dbReference>
<dbReference type="CDD" id="cd05233">
    <property type="entry name" value="SDR_c"/>
    <property type="match status" value="1"/>
</dbReference>
<evidence type="ECO:0000313" key="3">
    <source>
        <dbReference type="Proteomes" id="UP000282435"/>
    </source>
</evidence>
<proteinExistence type="inferred from homology"/>
<dbReference type="InterPro" id="IPR036291">
    <property type="entry name" value="NAD(P)-bd_dom_sf"/>
</dbReference>
<dbReference type="InterPro" id="IPR002347">
    <property type="entry name" value="SDR_fam"/>
</dbReference>
<organism evidence="2 3">
    <name type="scientific">Eikenella corrodens</name>
    <dbReference type="NCBI Taxonomy" id="539"/>
    <lineage>
        <taxon>Bacteria</taxon>
        <taxon>Pseudomonadati</taxon>
        <taxon>Pseudomonadota</taxon>
        <taxon>Betaproteobacteria</taxon>
        <taxon>Neisseriales</taxon>
        <taxon>Neisseriaceae</taxon>
        <taxon>Eikenella</taxon>
    </lineage>
</organism>
<dbReference type="PANTHER" id="PTHR43975">
    <property type="entry name" value="ZGC:101858"/>
    <property type="match status" value="1"/>
</dbReference>
<sequence length="249" mass="26353">MMRLKDKIAIVTGSSSGIGEETAKLFAREGATVILTARSKEKLANVEAEIRAAGGKCAIVPADVTIEADCRHLIEETVKNFGRIDILVNNAGIADKHMPITKCSTAWWDEVILTDQTSVFYLTKAALEHMTKGSIVNVSSIGGVFGSAGISYSAAKSALLGMTKNIAIQFAGKGIRCNAVCPGPTPTPLNTPEKLATFDEFAEQCAQHMNMGLPHTPAIQQAQAILFFASDESDGTTGQVLVVDNGITL</sequence>
<dbReference type="PANTHER" id="PTHR43975:SF2">
    <property type="entry name" value="EG:BACR7A4.14 PROTEIN-RELATED"/>
    <property type="match status" value="1"/>
</dbReference>
<dbReference type="FunFam" id="3.40.50.720:FF:000084">
    <property type="entry name" value="Short-chain dehydrogenase reductase"/>
    <property type="match status" value="1"/>
</dbReference>
<dbReference type="Pfam" id="PF13561">
    <property type="entry name" value="adh_short_C2"/>
    <property type="match status" value="1"/>
</dbReference>
<dbReference type="InterPro" id="IPR020904">
    <property type="entry name" value="Sc_DH/Rdtase_CS"/>
</dbReference>
<dbReference type="EMBL" id="CP034670">
    <property type="protein sequence ID" value="AZR60631.1"/>
    <property type="molecule type" value="Genomic_DNA"/>
</dbReference>
<gene>
    <name evidence="2" type="ORF">ELB75_11860</name>
</gene>
<dbReference type="PRINTS" id="PR00080">
    <property type="entry name" value="SDRFAMILY"/>
</dbReference>
<dbReference type="PRINTS" id="PR00081">
    <property type="entry name" value="GDHRDH"/>
</dbReference>
<comment type="similarity">
    <text evidence="1">Belongs to the short-chain dehydrogenases/reductases (SDR) family.</text>
</comment>
<dbReference type="OrthoDB" id="9803333at2"/>
<reference evidence="2 3" key="1">
    <citation type="submission" date="2018-12" db="EMBL/GenBank/DDBJ databases">
        <title>Genome sequencing of Eikenella corrodens KCOM 3110 (= JS217).</title>
        <authorList>
            <person name="Koo J.-K."/>
            <person name="Park S.-N."/>
            <person name="Lim Y.K."/>
        </authorList>
    </citation>
    <scope>NUCLEOTIDE SEQUENCE [LARGE SCALE GENOMIC DNA]</scope>
    <source>
        <strain evidence="2 3">KCOM 3110</strain>
    </source>
</reference>
<evidence type="ECO:0000256" key="1">
    <source>
        <dbReference type="ARBA" id="ARBA00006484"/>
    </source>
</evidence>
<dbReference type="AlphaFoldDB" id="A0A3S9SM59"/>
<name>A0A3S9SM59_EIKCO</name>
<dbReference type="Proteomes" id="UP000282435">
    <property type="component" value="Chromosome"/>
</dbReference>